<dbReference type="EMBL" id="JAQQXS010000017">
    <property type="protein sequence ID" value="MDC8786888.1"/>
    <property type="molecule type" value="Genomic_DNA"/>
</dbReference>
<comment type="caution">
    <text evidence="1">The sequence shown here is derived from an EMBL/GenBank/DDBJ whole genome shotgun (WGS) entry which is preliminary data.</text>
</comment>
<dbReference type="Proteomes" id="UP001219862">
    <property type="component" value="Unassembled WGS sequence"/>
</dbReference>
<proteinExistence type="predicted"/>
<name>A0ABT5KVC5_9BURK</name>
<organism evidence="1 2">
    <name type="scientific">Roseateles koreensis</name>
    <dbReference type="NCBI Taxonomy" id="2987526"/>
    <lineage>
        <taxon>Bacteria</taxon>
        <taxon>Pseudomonadati</taxon>
        <taxon>Pseudomonadota</taxon>
        <taxon>Betaproteobacteria</taxon>
        <taxon>Burkholderiales</taxon>
        <taxon>Sphaerotilaceae</taxon>
        <taxon>Roseateles</taxon>
    </lineage>
</organism>
<keyword evidence="2" id="KW-1185">Reference proteome</keyword>
<sequence length="103" mass="10539">MTIGLSTAYAGVSSANERLRASAQGAAAASASASSADTQRQQLQAQVSQADAARAKLLQTAAVGQTNEPVDASRKADTYAFVANLRVLQTQLDASGVMLNIKA</sequence>
<evidence type="ECO:0000313" key="2">
    <source>
        <dbReference type="Proteomes" id="UP001219862"/>
    </source>
</evidence>
<reference evidence="1 2" key="1">
    <citation type="submission" date="2022-10" db="EMBL/GenBank/DDBJ databases">
        <title>paucibacter sp. hw8 Genome sequencing.</title>
        <authorList>
            <person name="Park S."/>
        </authorList>
    </citation>
    <scope>NUCLEOTIDE SEQUENCE [LARGE SCALE GENOMIC DNA]</scope>
    <source>
        <strain evidence="2">hw8</strain>
    </source>
</reference>
<protein>
    <submittedName>
        <fullName evidence="1">Uncharacterized protein</fullName>
    </submittedName>
</protein>
<dbReference type="RefSeq" id="WP_273598022.1">
    <property type="nucleotide sequence ID" value="NZ_JAQQXS010000017.1"/>
</dbReference>
<accession>A0ABT5KVC5</accession>
<gene>
    <name evidence="1" type="ORF">PRZ01_16995</name>
</gene>
<evidence type="ECO:0000313" key="1">
    <source>
        <dbReference type="EMBL" id="MDC8786888.1"/>
    </source>
</evidence>